<dbReference type="HOGENOM" id="CLU_162092_1_0_6"/>
<evidence type="ECO:0000313" key="1">
    <source>
        <dbReference type="EMBL" id="AFV00175.1"/>
    </source>
</evidence>
<evidence type="ECO:0000313" key="2">
    <source>
        <dbReference type="Proteomes" id="UP000000466"/>
    </source>
</evidence>
<organism evidence="1 2">
    <name type="scientific">Simiduia agarivorans (strain DSM 21679 / JCM 13881 / BCRC 17597 / SA1)</name>
    <dbReference type="NCBI Taxonomy" id="1117647"/>
    <lineage>
        <taxon>Bacteria</taxon>
        <taxon>Pseudomonadati</taxon>
        <taxon>Pseudomonadota</taxon>
        <taxon>Gammaproteobacteria</taxon>
        <taxon>Cellvibrionales</taxon>
        <taxon>Cellvibrionaceae</taxon>
        <taxon>Simiduia</taxon>
    </lineage>
</organism>
<proteinExistence type="predicted"/>
<reference evidence="1 2" key="1">
    <citation type="journal article" date="2013" name="Genome Announc.">
        <title>Complete genome sequence of Simiduia agarivorans SA1(T), a marine bacterium able to degrade a variety of polysaccharides.</title>
        <authorList>
            <person name="Lin S.Y."/>
            <person name="Shieh W.Y."/>
            <person name="Chen J.S."/>
            <person name="Tang S.L."/>
        </authorList>
    </citation>
    <scope>NUCLEOTIDE SEQUENCE [LARGE SCALE GENOMIC DNA]</scope>
    <source>
        <strain evidence="2">DSM 21679 / JCM 13881 / BCRC 17597 / SA1</strain>
    </source>
</reference>
<dbReference type="KEGG" id="saga:M5M_15210"/>
<dbReference type="Proteomes" id="UP000000466">
    <property type="component" value="Chromosome"/>
</dbReference>
<protein>
    <submittedName>
        <fullName evidence="1">Uncharacterized protein</fullName>
    </submittedName>
</protein>
<dbReference type="AlphaFoldDB" id="K4KLZ6"/>
<gene>
    <name evidence="1" type="ordered locus">M5M_15210</name>
</gene>
<dbReference type="STRING" id="1117647.M5M_15210"/>
<sequence length="76" mass="8749">MDEARRRFPFHRPTADLCTGPCTGCPKKLLELAELLLTEWEQKLSAHYRPSLGEVQNLARQLTKLARAFERNQLLA</sequence>
<dbReference type="EMBL" id="CP003746">
    <property type="protein sequence ID" value="AFV00175.1"/>
    <property type="molecule type" value="Genomic_DNA"/>
</dbReference>
<keyword evidence="2" id="KW-1185">Reference proteome</keyword>
<accession>K4KLZ6</accession>
<name>K4KLZ6_SIMAS</name>